<dbReference type="Proteomes" id="UP000005953">
    <property type="component" value="Unassembled WGS sequence"/>
</dbReference>
<feature type="transmembrane region" description="Helical" evidence="1">
    <location>
        <begin position="288"/>
        <end position="309"/>
    </location>
</feature>
<accession>A4B9D7</accession>
<feature type="transmembrane region" description="Helical" evidence="1">
    <location>
        <begin position="7"/>
        <end position="25"/>
    </location>
</feature>
<evidence type="ECO:0000256" key="1">
    <source>
        <dbReference type="SAM" id="Phobius"/>
    </source>
</evidence>
<dbReference type="PANTHER" id="PTHR23028:SF53">
    <property type="entry name" value="ACYL_TRANSF_3 DOMAIN-CONTAINING PROTEIN"/>
    <property type="match status" value="1"/>
</dbReference>
<sequence>MINRIAGLDGLRAIACLMVVAHHVLPRLPQNDSLLSEMVQTFGIMAQAGVSVFFVLSGFLLSLPFWRAAYQAQPLPDLKIYLMRRFARIMPGFYVVLLLSFGLSITVFGSELNMESLMRLATGLTFLNSFHPVTLFPVDINGPLWSIGFEVVSYLFLFGLLVAAMKLFRRPTAVQLWWVFGSALVATLLLHEAWVLAVGVPTEGVGWDYGLIGYARTWVPFTNVFALFAHFLIGILAAGVSVPVRQRFRATLRIDLLYLALMGVALGLLAAEFVFMDDGFHGVLHLLYMWPAFPLLIAISLVLLPNTVFFQRVLEIRPLKYLAEISFGIYIWHMLIVEMVTRYVMPDYIYDGGMSLGRWAVATSLVVGLSIVMAHLSWHRLEKPILDRVRNGRAVPVRSLA</sequence>
<dbReference type="RefSeq" id="WP_008044761.1">
    <property type="nucleotide sequence ID" value="NZ_CH724151.1"/>
</dbReference>
<comment type="caution">
    <text evidence="3">The sequence shown here is derived from an EMBL/GenBank/DDBJ whole genome shotgun (WGS) entry which is preliminary data.</text>
</comment>
<dbReference type="Pfam" id="PF01757">
    <property type="entry name" value="Acyl_transf_3"/>
    <property type="match status" value="1"/>
</dbReference>
<organism evidence="3 4">
    <name type="scientific">Reinekea blandensis MED297</name>
    <dbReference type="NCBI Taxonomy" id="314283"/>
    <lineage>
        <taxon>Bacteria</taxon>
        <taxon>Pseudomonadati</taxon>
        <taxon>Pseudomonadota</taxon>
        <taxon>Gammaproteobacteria</taxon>
        <taxon>Oceanospirillales</taxon>
        <taxon>Saccharospirillaceae</taxon>
        <taxon>Reinekea</taxon>
    </lineage>
</organism>
<dbReference type="OrthoDB" id="9767863at2"/>
<keyword evidence="4" id="KW-1185">Reference proteome</keyword>
<dbReference type="EMBL" id="AAOE01000001">
    <property type="protein sequence ID" value="EAR11238.1"/>
    <property type="molecule type" value="Genomic_DNA"/>
</dbReference>
<name>A4B9D7_9GAMM</name>
<keyword evidence="1" id="KW-1133">Transmembrane helix</keyword>
<feature type="domain" description="Acyltransferase 3" evidence="2">
    <location>
        <begin position="6"/>
        <end position="374"/>
    </location>
</feature>
<evidence type="ECO:0000259" key="2">
    <source>
        <dbReference type="Pfam" id="PF01757"/>
    </source>
</evidence>
<gene>
    <name evidence="3" type="ORF">MED297_20162</name>
</gene>
<evidence type="ECO:0000313" key="3">
    <source>
        <dbReference type="EMBL" id="EAR11238.1"/>
    </source>
</evidence>
<feature type="transmembrane region" description="Helical" evidence="1">
    <location>
        <begin position="144"/>
        <end position="164"/>
    </location>
</feature>
<feature type="transmembrane region" description="Helical" evidence="1">
    <location>
        <begin position="86"/>
        <end position="108"/>
    </location>
</feature>
<dbReference type="HOGENOM" id="CLU_005679_2_5_6"/>
<dbReference type="GO" id="GO:0016747">
    <property type="term" value="F:acyltransferase activity, transferring groups other than amino-acyl groups"/>
    <property type="evidence" value="ECO:0007669"/>
    <property type="project" value="InterPro"/>
</dbReference>
<dbReference type="GO" id="GO:0000271">
    <property type="term" value="P:polysaccharide biosynthetic process"/>
    <property type="evidence" value="ECO:0007669"/>
    <property type="project" value="TreeGrafter"/>
</dbReference>
<keyword evidence="1" id="KW-0812">Transmembrane</keyword>
<proteinExistence type="predicted"/>
<dbReference type="GO" id="GO:0016020">
    <property type="term" value="C:membrane"/>
    <property type="evidence" value="ECO:0007669"/>
    <property type="project" value="TreeGrafter"/>
</dbReference>
<dbReference type="AlphaFoldDB" id="A4B9D7"/>
<dbReference type="InterPro" id="IPR050879">
    <property type="entry name" value="Acyltransferase_3"/>
</dbReference>
<dbReference type="InterPro" id="IPR002656">
    <property type="entry name" value="Acyl_transf_3_dom"/>
</dbReference>
<keyword evidence="1" id="KW-0472">Membrane</keyword>
<feature type="transmembrane region" description="Helical" evidence="1">
    <location>
        <begin position="356"/>
        <end position="378"/>
    </location>
</feature>
<dbReference type="PANTHER" id="PTHR23028">
    <property type="entry name" value="ACETYLTRANSFERASE"/>
    <property type="match status" value="1"/>
</dbReference>
<protein>
    <recommendedName>
        <fullName evidence="2">Acyltransferase 3 domain-containing protein</fullName>
    </recommendedName>
</protein>
<reference evidence="3 4" key="1">
    <citation type="submission" date="2006-02" db="EMBL/GenBank/DDBJ databases">
        <authorList>
            <person name="Pinhassi J."/>
            <person name="Pedros-Alio C."/>
            <person name="Ferriera S."/>
            <person name="Johnson J."/>
            <person name="Kravitz S."/>
            <person name="Halpern A."/>
            <person name="Remington K."/>
            <person name="Beeson K."/>
            <person name="Tran B."/>
            <person name="Rogers Y.-H."/>
            <person name="Friedman R."/>
            <person name="Venter J.C."/>
        </authorList>
    </citation>
    <scope>NUCLEOTIDE SEQUENCE [LARGE SCALE GENOMIC DNA]</scope>
    <source>
        <strain evidence="3 4">MED297</strain>
    </source>
</reference>
<feature type="transmembrane region" description="Helical" evidence="1">
    <location>
        <begin position="256"/>
        <end position="276"/>
    </location>
</feature>
<feature type="transmembrane region" description="Helical" evidence="1">
    <location>
        <begin position="45"/>
        <end position="66"/>
    </location>
</feature>
<feature type="transmembrane region" description="Helical" evidence="1">
    <location>
        <begin position="218"/>
        <end position="244"/>
    </location>
</feature>
<evidence type="ECO:0000313" key="4">
    <source>
        <dbReference type="Proteomes" id="UP000005953"/>
    </source>
</evidence>
<feature type="transmembrane region" description="Helical" evidence="1">
    <location>
        <begin position="321"/>
        <end position="344"/>
    </location>
</feature>
<dbReference type="STRING" id="314283.MED297_20162"/>
<feature type="transmembrane region" description="Helical" evidence="1">
    <location>
        <begin position="176"/>
        <end position="198"/>
    </location>
</feature>